<evidence type="ECO:0000313" key="1">
    <source>
        <dbReference type="EMBL" id="ANS91839.1"/>
    </source>
</evidence>
<proteinExistence type="predicted"/>
<protein>
    <submittedName>
        <fullName evidence="1">Conjugation cluster detO</fullName>
    </submittedName>
</protein>
<gene>
    <name evidence="1" type="ORF">pWBG707_00026</name>
</gene>
<geneLocation type="plasmid" evidence="1">
    <name>pWBG707</name>
</geneLocation>
<reference evidence="1" key="2">
    <citation type="submission" date="2016-04" db="EMBL/GenBank/DDBJ databases">
        <authorList>
            <person name="Ramsay J.P."/>
        </authorList>
    </citation>
    <scope>NUCLEOTIDE SEQUENCE</scope>
    <source>
        <strain evidence="1">WBG7410</strain>
        <plasmid evidence="1">pWBG707</plasmid>
    </source>
</reference>
<organism evidence="1">
    <name type="scientific">Staphylococcus aureus</name>
    <dbReference type="NCBI Taxonomy" id="1280"/>
    <lineage>
        <taxon>Bacteria</taxon>
        <taxon>Bacillati</taxon>
        <taxon>Bacillota</taxon>
        <taxon>Bacilli</taxon>
        <taxon>Bacillales</taxon>
        <taxon>Staphylococcaceae</taxon>
        <taxon>Staphylococcus</taxon>
    </lineage>
</organism>
<dbReference type="EMBL" id="KX149097">
    <property type="protein sequence ID" value="ANS91839.1"/>
    <property type="molecule type" value="Genomic_DNA"/>
</dbReference>
<dbReference type="RefSeq" id="WP_110166453.1">
    <property type="nucleotide sequence ID" value="NZ_CP029628.1"/>
</dbReference>
<keyword evidence="1" id="KW-0614">Plasmid</keyword>
<dbReference type="AlphaFoldDB" id="A0A1B1P6M4"/>
<reference evidence="1" key="1">
    <citation type="journal article" date="1992" name="FEMS Microbiol. Lett.">
        <title>Conjugative trimethoprim resistance in Staphylococcus aureus.</title>
        <authorList>
            <person name="Udo E.E."/>
            <person name="Wei M.Q."/>
            <person name="Grubb W.B."/>
        </authorList>
    </citation>
    <scope>NUCLEOTIDE SEQUENCE</scope>
    <source>
        <strain evidence="1">WBG7410</strain>
        <plasmid evidence="1">pWBG707</plasmid>
    </source>
</reference>
<accession>A0A1B1P6M4</accession>
<sequence length="125" mass="14896">MPLFIIISIFTILIIAFKLNEKRVIKINMKHDQEVKTIIETYYTVDKVECIYRENGKTELVFRDNSLNLNSYQVQIVNEFEDEKVEIKAPLYNERNLNDLFERVLSETYFYISKDRYDGLIQATA</sequence>
<name>A0A1B1P6M4_STAAU</name>